<evidence type="ECO:0000313" key="2">
    <source>
        <dbReference type="EMBL" id="SDM54794.1"/>
    </source>
</evidence>
<dbReference type="InterPro" id="IPR051678">
    <property type="entry name" value="AGP_Transferase"/>
</dbReference>
<dbReference type="SUPFAM" id="SSF56112">
    <property type="entry name" value="Protein kinase-like (PK-like)"/>
    <property type="match status" value="1"/>
</dbReference>
<dbReference type="RefSeq" id="WP_030432757.1">
    <property type="nucleotide sequence ID" value="NZ_JOEF01000031.1"/>
</dbReference>
<dbReference type="AlphaFoldDB" id="A0A1G9U581"/>
<dbReference type="GO" id="GO:0016740">
    <property type="term" value="F:transferase activity"/>
    <property type="evidence" value="ECO:0007669"/>
    <property type="project" value="UniProtKB-KW"/>
</dbReference>
<dbReference type="eggNOG" id="COG3173">
    <property type="taxonomic scope" value="Bacteria"/>
</dbReference>
<reference evidence="2 3" key="1">
    <citation type="submission" date="2016-10" db="EMBL/GenBank/DDBJ databases">
        <authorList>
            <person name="de Groot N.N."/>
        </authorList>
    </citation>
    <scope>NUCLEOTIDE SEQUENCE [LARGE SCALE GENOMIC DNA]</scope>
    <source>
        <strain evidence="2 3">DSM 44149</strain>
    </source>
</reference>
<keyword evidence="3" id="KW-1185">Reference proteome</keyword>
<evidence type="ECO:0000313" key="3">
    <source>
        <dbReference type="Proteomes" id="UP000183376"/>
    </source>
</evidence>
<name>A0A1G9U581_ALLAB</name>
<keyword evidence="2" id="KW-0808">Transferase</keyword>
<feature type="domain" description="Aminoglycoside phosphotransferase" evidence="1">
    <location>
        <begin position="27"/>
        <end position="246"/>
    </location>
</feature>
<sequence length="283" mass="31399">MAAEISAEVDSWAPAVQGAVGHVVGLRGLDGDEYVLKLYPSWARHKAAVEVRALQLTKAEIRVPRVLGTGEWGEVSYVVMSRVPGVRWADRRRALSPSQSRNLHRAVGTIMRRMHGVRGEWFGDVLPEGPRWSRLRERMAARRAELVERYEAVGGPAAVARRVRGLELSFDARPVLCHNDFIDGNILVAEVGEPRVLGVIDFEKASFDDPIADLARTVLHAEHHDPAAADELVAAYGQADRRRLAAHRALHLLDERIWISTDRPAGWEESVERLDALLVDAGS</sequence>
<dbReference type="EMBL" id="LT629701">
    <property type="protein sequence ID" value="SDM54794.1"/>
    <property type="molecule type" value="Genomic_DNA"/>
</dbReference>
<proteinExistence type="predicted"/>
<protein>
    <submittedName>
        <fullName evidence="2">Phosphotransferase enzyme family protein</fullName>
    </submittedName>
</protein>
<dbReference type="Pfam" id="PF01636">
    <property type="entry name" value="APH"/>
    <property type="match status" value="1"/>
</dbReference>
<dbReference type="STRING" id="211114.SAMN04489726_2172"/>
<dbReference type="CDD" id="cd05120">
    <property type="entry name" value="APH_ChoK_like"/>
    <property type="match status" value="1"/>
</dbReference>
<dbReference type="InterPro" id="IPR002575">
    <property type="entry name" value="Aminoglycoside_PTrfase"/>
</dbReference>
<accession>A0A1G9U581</accession>
<gene>
    <name evidence="2" type="ORF">SAMN04489726_2172</name>
</gene>
<dbReference type="InterPro" id="IPR011009">
    <property type="entry name" value="Kinase-like_dom_sf"/>
</dbReference>
<organism evidence="2 3">
    <name type="scientific">Allokutzneria albata</name>
    <name type="common">Kibdelosporangium albatum</name>
    <dbReference type="NCBI Taxonomy" id="211114"/>
    <lineage>
        <taxon>Bacteria</taxon>
        <taxon>Bacillati</taxon>
        <taxon>Actinomycetota</taxon>
        <taxon>Actinomycetes</taxon>
        <taxon>Pseudonocardiales</taxon>
        <taxon>Pseudonocardiaceae</taxon>
        <taxon>Allokutzneria</taxon>
    </lineage>
</organism>
<dbReference type="PANTHER" id="PTHR21310:SF15">
    <property type="entry name" value="AMINOGLYCOSIDE PHOSPHOTRANSFERASE DOMAIN-CONTAINING PROTEIN"/>
    <property type="match status" value="1"/>
</dbReference>
<dbReference type="Proteomes" id="UP000183376">
    <property type="component" value="Chromosome I"/>
</dbReference>
<dbReference type="PANTHER" id="PTHR21310">
    <property type="entry name" value="AMINOGLYCOSIDE PHOSPHOTRANSFERASE-RELATED-RELATED"/>
    <property type="match status" value="1"/>
</dbReference>
<dbReference type="Gene3D" id="3.90.1200.10">
    <property type="match status" value="1"/>
</dbReference>
<evidence type="ECO:0000259" key="1">
    <source>
        <dbReference type="Pfam" id="PF01636"/>
    </source>
</evidence>